<accession>A0A2U2J6P0</accession>
<dbReference type="OrthoDB" id="7391081at2"/>
<dbReference type="InterPro" id="IPR009875">
    <property type="entry name" value="PilZ_domain"/>
</dbReference>
<protein>
    <recommendedName>
        <fullName evidence="1">PilZ domain-containing protein</fullName>
    </recommendedName>
</protein>
<comment type="caution">
    <text evidence="2">The sequence shown here is derived from an EMBL/GenBank/DDBJ whole genome shotgun (WGS) entry which is preliminary data.</text>
</comment>
<feature type="domain" description="PilZ" evidence="1">
    <location>
        <begin position="10"/>
        <end position="92"/>
    </location>
</feature>
<proteinExistence type="predicted"/>
<sequence length="108" mass="11768">MVSDKAAPTRRTSPRDSLFLSATIRRPEDTAEPVPVRVRNLSAIGVMADFNDVASPGEVVVVTVRGIGSVAGKVAWIKRGRIGINFDVEIDPLKARRPVVRRAPQRPL</sequence>
<evidence type="ECO:0000313" key="3">
    <source>
        <dbReference type="Proteomes" id="UP000245916"/>
    </source>
</evidence>
<gene>
    <name evidence="2" type="ORF">DF286_12865</name>
</gene>
<dbReference type="EMBL" id="QFFF01000001">
    <property type="protein sequence ID" value="PWG04008.1"/>
    <property type="molecule type" value="Genomic_DNA"/>
</dbReference>
<dbReference type="GO" id="GO:0035438">
    <property type="term" value="F:cyclic-di-GMP binding"/>
    <property type="evidence" value="ECO:0007669"/>
    <property type="project" value="InterPro"/>
</dbReference>
<name>A0A2U2J6P0_9SPHN</name>
<dbReference type="AlphaFoldDB" id="A0A2U2J6P0"/>
<dbReference type="Proteomes" id="UP000245916">
    <property type="component" value="Unassembled WGS sequence"/>
</dbReference>
<evidence type="ECO:0000259" key="1">
    <source>
        <dbReference type="Pfam" id="PF07238"/>
    </source>
</evidence>
<evidence type="ECO:0000313" key="2">
    <source>
        <dbReference type="EMBL" id="PWG04008.1"/>
    </source>
</evidence>
<reference evidence="2 3" key="1">
    <citation type="submission" date="2018-05" db="EMBL/GenBank/DDBJ databases">
        <title>Genome of Sphingosinicella humi QZX222.</title>
        <authorList>
            <person name="Qiao Z."/>
            <person name="Wang G."/>
        </authorList>
    </citation>
    <scope>NUCLEOTIDE SEQUENCE [LARGE SCALE GENOMIC DNA]</scope>
    <source>
        <strain evidence="2 3">QZX222</strain>
    </source>
</reference>
<dbReference type="Pfam" id="PF07238">
    <property type="entry name" value="PilZ"/>
    <property type="match status" value="1"/>
</dbReference>
<organism evidence="2 3">
    <name type="scientific">Allosphingosinicella humi</name>
    <dbReference type="NCBI Taxonomy" id="2068657"/>
    <lineage>
        <taxon>Bacteria</taxon>
        <taxon>Pseudomonadati</taxon>
        <taxon>Pseudomonadota</taxon>
        <taxon>Alphaproteobacteria</taxon>
        <taxon>Sphingomonadales</taxon>
        <taxon>Sphingomonadaceae</taxon>
        <taxon>Allosphingosinicella</taxon>
    </lineage>
</organism>
<keyword evidence="3" id="KW-1185">Reference proteome</keyword>
<dbReference type="SUPFAM" id="SSF141371">
    <property type="entry name" value="PilZ domain-like"/>
    <property type="match status" value="1"/>
</dbReference>